<proteinExistence type="predicted"/>
<gene>
    <name evidence="3" type="ORF">SAMN04488099_11536</name>
</gene>
<evidence type="ECO:0000313" key="4">
    <source>
        <dbReference type="Proteomes" id="UP000199081"/>
    </source>
</evidence>
<dbReference type="AlphaFoldDB" id="A0A1H7NNU6"/>
<dbReference type="RefSeq" id="WP_091482600.1">
    <property type="nucleotide sequence ID" value="NZ_BJYC01000017.1"/>
</dbReference>
<feature type="domain" description="Glycosyl transferase family 1" evidence="1">
    <location>
        <begin position="196"/>
        <end position="364"/>
    </location>
</feature>
<dbReference type="SUPFAM" id="SSF53756">
    <property type="entry name" value="UDP-Glycosyltransferase/glycogen phosphorylase"/>
    <property type="match status" value="1"/>
</dbReference>
<name>A0A1H7NNU6_9LACT</name>
<dbReference type="CDD" id="cd03801">
    <property type="entry name" value="GT4_PimA-like"/>
    <property type="match status" value="1"/>
</dbReference>
<evidence type="ECO:0000259" key="2">
    <source>
        <dbReference type="Pfam" id="PF13439"/>
    </source>
</evidence>
<protein>
    <submittedName>
        <fullName evidence="3">Glycosyltransferase involved in cell wall bisynthesis</fullName>
    </submittedName>
</protein>
<dbReference type="InterPro" id="IPR028098">
    <property type="entry name" value="Glyco_trans_4-like_N"/>
</dbReference>
<dbReference type="Pfam" id="PF13439">
    <property type="entry name" value="Glyco_transf_4"/>
    <property type="match status" value="1"/>
</dbReference>
<evidence type="ECO:0000313" key="3">
    <source>
        <dbReference type="EMBL" id="SEL24647.1"/>
    </source>
</evidence>
<accession>A0A1H7NNU6</accession>
<dbReference type="GO" id="GO:0016757">
    <property type="term" value="F:glycosyltransferase activity"/>
    <property type="evidence" value="ECO:0007669"/>
    <property type="project" value="InterPro"/>
</dbReference>
<keyword evidence="4" id="KW-1185">Reference proteome</keyword>
<dbReference type="OrthoDB" id="9804196at2"/>
<dbReference type="InterPro" id="IPR001296">
    <property type="entry name" value="Glyco_trans_1"/>
</dbReference>
<evidence type="ECO:0000259" key="1">
    <source>
        <dbReference type="Pfam" id="PF00534"/>
    </source>
</evidence>
<dbReference type="EMBL" id="FNZU01000015">
    <property type="protein sequence ID" value="SEL24647.1"/>
    <property type="molecule type" value="Genomic_DNA"/>
</dbReference>
<dbReference type="Gene3D" id="3.40.50.2000">
    <property type="entry name" value="Glycogen Phosphorylase B"/>
    <property type="match status" value="2"/>
</dbReference>
<dbReference type="InterPro" id="IPR050194">
    <property type="entry name" value="Glycosyltransferase_grp1"/>
</dbReference>
<dbReference type="PANTHER" id="PTHR45947">
    <property type="entry name" value="SULFOQUINOVOSYL TRANSFERASE SQD2"/>
    <property type="match status" value="1"/>
</dbReference>
<dbReference type="PANTHER" id="PTHR45947:SF3">
    <property type="entry name" value="SULFOQUINOVOSYL TRANSFERASE SQD2"/>
    <property type="match status" value="1"/>
</dbReference>
<feature type="domain" description="Glycosyltransferase subfamily 4-like N-terminal" evidence="2">
    <location>
        <begin position="46"/>
        <end position="187"/>
    </location>
</feature>
<reference evidence="4" key="1">
    <citation type="submission" date="2016-10" db="EMBL/GenBank/DDBJ databases">
        <authorList>
            <person name="Varghese N."/>
            <person name="Submissions S."/>
        </authorList>
    </citation>
    <scope>NUCLEOTIDE SEQUENCE [LARGE SCALE GENOMIC DNA]</scope>
    <source>
        <strain evidence="4">DSM 19183</strain>
    </source>
</reference>
<organism evidence="3 4">
    <name type="scientific">Alkalibacterium pelagium</name>
    <dbReference type="NCBI Taxonomy" id="426702"/>
    <lineage>
        <taxon>Bacteria</taxon>
        <taxon>Bacillati</taxon>
        <taxon>Bacillota</taxon>
        <taxon>Bacilli</taxon>
        <taxon>Lactobacillales</taxon>
        <taxon>Carnobacteriaceae</taxon>
        <taxon>Alkalibacterium</taxon>
    </lineage>
</organism>
<dbReference type="Proteomes" id="UP000199081">
    <property type="component" value="Unassembled WGS sequence"/>
</dbReference>
<keyword evidence="3" id="KW-0808">Transferase</keyword>
<dbReference type="STRING" id="426702.SAMN04488099_11536"/>
<sequence>MTKTIVLISLKYPPVYSGYGRQLKSVVNAFDYSDSKYKFVLLTAYDASQIETNENLEVVSFGIDPSYGSSRLTYTFAWKIFLWLHRNARRYALIHCIKAGPEAISANVIGKLKKKPVIIKVAQDELSDKELSTKNPVAKAVKLMRHALIKSANVFIAISAEIRDNLSRRVASNSEIATIPNGVDTEKFKPVTYDRKKDLRQELSIPQDETVVLFVGAINRRKGVHDLLEAADTLSNETKARIILCGPQLEDIDFERKQKDINRTHKNITIDYRGSVDNIEDYMRASDLFVLPSYSEGLPNVVLEAGATGLPLIGTDIGGTRDIISQGDNGYIVELGNPADLSQAMRQLIDDESIRSRMAINSREAILKRFSLKDVSAKYKKLYDALI</sequence>
<dbReference type="Pfam" id="PF00534">
    <property type="entry name" value="Glycos_transf_1"/>
    <property type="match status" value="1"/>
</dbReference>